<keyword evidence="2 9" id="KW-0489">Methyltransferase</keyword>
<name>A0A3D9UII1_9MICO</name>
<dbReference type="NCBIfam" id="NF004790">
    <property type="entry name" value="PRK06136.1"/>
    <property type="match status" value="1"/>
</dbReference>
<dbReference type="InterPro" id="IPR014776">
    <property type="entry name" value="4pyrrole_Mease_sub2"/>
</dbReference>
<dbReference type="Proteomes" id="UP000256253">
    <property type="component" value="Unassembled WGS sequence"/>
</dbReference>
<gene>
    <name evidence="9" type="ORF">DFJ65_0034</name>
</gene>
<dbReference type="InterPro" id="IPR050161">
    <property type="entry name" value="Siro_Cobalamin_biosynth"/>
</dbReference>
<dbReference type="GO" id="GO:0019354">
    <property type="term" value="P:siroheme biosynthetic process"/>
    <property type="evidence" value="ECO:0007669"/>
    <property type="project" value="InterPro"/>
</dbReference>
<dbReference type="InterPro" id="IPR014777">
    <property type="entry name" value="4pyrrole_Mease_sub1"/>
</dbReference>
<dbReference type="InterPro" id="IPR036291">
    <property type="entry name" value="NAD(P)-bd_dom_sf"/>
</dbReference>
<dbReference type="GO" id="GO:0004851">
    <property type="term" value="F:uroporphyrin-III C-methyltransferase activity"/>
    <property type="evidence" value="ECO:0007669"/>
    <property type="project" value="UniProtKB-EC"/>
</dbReference>
<evidence type="ECO:0000256" key="6">
    <source>
        <dbReference type="PIRSR" id="PIRSR036426-1"/>
    </source>
</evidence>
<dbReference type="GO" id="GO:0043115">
    <property type="term" value="F:precorrin-2 dehydrogenase activity"/>
    <property type="evidence" value="ECO:0007669"/>
    <property type="project" value="InterPro"/>
</dbReference>
<dbReference type="InterPro" id="IPR006366">
    <property type="entry name" value="CobA/CysG_C"/>
</dbReference>
<proteinExistence type="predicted"/>
<dbReference type="NCBIfam" id="TIGR01469">
    <property type="entry name" value="cobA_cysG_Cterm"/>
    <property type="match status" value="1"/>
</dbReference>
<dbReference type="EC" id="2.1.1.107" evidence="1"/>
<dbReference type="PIRSF" id="PIRSF036426">
    <property type="entry name" value="Sirohaem_synth"/>
    <property type="match status" value="1"/>
</dbReference>
<dbReference type="Gene3D" id="3.30.950.10">
    <property type="entry name" value="Methyltransferase, Cobalt-precorrin-4 Transmethylase, Domain 2"/>
    <property type="match status" value="1"/>
</dbReference>
<dbReference type="SUPFAM" id="SSF53790">
    <property type="entry name" value="Tetrapyrrole methylase"/>
    <property type="match status" value="1"/>
</dbReference>
<feature type="active site" description="Proton acceptor" evidence="6">
    <location>
        <position position="165"/>
    </location>
</feature>
<dbReference type="PANTHER" id="PTHR45790">
    <property type="entry name" value="SIROHEME SYNTHASE-RELATED"/>
    <property type="match status" value="1"/>
</dbReference>
<organism evidence="9 10">
    <name type="scientific">Calidifontibacter indicus</name>
    <dbReference type="NCBI Taxonomy" id="419650"/>
    <lineage>
        <taxon>Bacteria</taxon>
        <taxon>Bacillati</taxon>
        <taxon>Actinomycetota</taxon>
        <taxon>Actinomycetes</taxon>
        <taxon>Micrococcales</taxon>
        <taxon>Dermacoccaceae</taxon>
        <taxon>Calidifontibacter</taxon>
    </lineage>
</organism>
<dbReference type="RefSeq" id="WP_115921266.1">
    <property type="nucleotide sequence ID" value="NZ_QTUA01000001.1"/>
</dbReference>
<feature type="domain" description="Tetrapyrrole methylase" evidence="8">
    <location>
        <begin position="134"/>
        <end position="339"/>
    </location>
</feature>
<accession>A0A3D9UII1</accession>
<sequence length="387" mass="40530">MTPLHAMDLAGKPVLVVGGGPISAARVAALLTTGATVRVHAPTLCEDLRDLYASDAIAWNTAAVTAADLADVWLVSADEQHPAETERLRALATATKAWFEGGDARTYDAATIDDAVIEANVTLRELRPESSTGKVVLVGGGPGADDLITVRGRRELARADVVVTDRLAPVGLLRSLGSTAEVVDVGKTPYRHPVPQHEINQILIDRARRGQYVVRLKGGDPFVLGRGGEEWIACREAGVEVEVVPGVSSAFAAPLAGLVPVTHRGVAAGVLMISGHDEVSPDVLVQWPHTIVVLMGMGRLPELAASLVRAGKDPATPVAVVHKAYSPQQRSVRGTLDTITEQVLTQQISNPAVIVIGDVVGQLAYPTDPTDPDGADPGNPHAANGFS</sequence>
<keyword evidence="4" id="KW-0949">S-adenosyl-L-methionine</keyword>
<protein>
    <recommendedName>
        <fullName evidence="1">uroporphyrinogen-III C-methyltransferase</fullName>
        <ecNumber evidence="1">2.1.1.107</ecNumber>
    </recommendedName>
</protein>
<feature type="active site" description="Proton donor" evidence="6">
    <location>
        <position position="187"/>
    </location>
</feature>
<evidence type="ECO:0000256" key="2">
    <source>
        <dbReference type="ARBA" id="ARBA00022603"/>
    </source>
</evidence>
<evidence type="ECO:0000256" key="1">
    <source>
        <dbReference type="ARBA" id="ARBA00012162"/>
    </source>
</evidence>
<dbReference type="OrthoDB" id="9815856at2"/>
<dbReference type="PANTHER" id="PTHR45790:SF3">
    <property type="entry name" value="S-ADENOSYL-L-METHIONINE-DEPENDENT UROPORPHYRINOGEN III METHYLTRANSFERASE, CHLOROPLASTIC"/>
    <property type="match status" value="1"/>
</dbReference>
<dbReference type="Gene3D" id="3.40.1010.10">
    <property type="entry name" value="Cobalt-precorrin-4 Transmethylase, Domain 1"/>
    <property type="match status" value="1"/>
</dbReference>
<evidence type="ECO:0000256" key="7">
    <source>
        <dbReference type="SAM" id="MobiDB-lite"/>
    </source>
</evidence>
<reference evidence="9 10" key="1">
    <citation type="submission" date="2018-08" db="EMBL/GenBank/DDBJ databases">
        <title>Sequencing the genomes of 1000 actinobacteria strains.</title>
        <authorList>
            <person name="Klenk H.-P."/>
        </authorList>
    </citation>
    <scope>NUCLEOTIDE SEQUENCE [LARGE SCALE GENOMIC DNA]</scope>
    <source>
        <strain evidence="9 10">DSM 22967</strain>
    </source>
</reference>
<evidence type="ECO:0000256" key="3">
    <source>
        <dbReference type="ARBA" id="ARBA00022679"/>
    </source>
</evidence>
<dbReference type="GO" id="GO:0051287">
    <property type="term" value="F:NAD binding"/>
    <property type="evidence" value="ECO:0007669"/>
    <property type="project" value="InterPro"/>
</dbReference>
<dbReference type="Pfam" id="PF13241">
    <property type="entry name" value="NAD_binding_7"/>
    <property type="match status" value="1"/>
</dbReference>
<evidence type="ECO:0000313" key="9">
    <source>
        <dbReference type="EMBL" id="REF29107.1"/>
    </source>
</evidence>
<dbReference type="AlphaFoldDB" id="A0A3D9UII1"/>
<dbReference type="InterPro" id="IPR000878">
    <property type="entry name" value="4pyrrol_Mease"/>
</dbReference>
<evidence type="ECO:0000259" key="8">
    <source>
        <dbReference type="Pfam" id="PF00590"/>
    </source>
</evidence>
<dbReference type="FunFam" id="3.40.1010.10:FF:000001">
    <property type="entry name" value="Siroheme synthase"/>
    <property type="match status" value="1"/>
</dbReference>
<dbReference type="SUPFAM" id="SSF51735">
    <property type="entry name" value="NAD(P)-binding Rossmann-fold domains"/>
    <property type="match status" value="1"/>
</dbReference>
<dbReference type="InterPro" id="IPR012409">
    <property type="entry name" value="Sirohaem_synth"/>
</dbReference>
<keyword evidence="10" id="KW-1185">Reference proteome</keyword>
<dbReference type="EMBL" id="QTUA01000001">
    <property type="protein sequence ID" value="REF29107.1"/>
    <property type="molecule type" value="Genomic_DNA"/>
</dbReference>
<dbReference type="Gene3D" id="3.40.50.720">
    <property type="entry name" value="NAD(P)-binding Rossmann-like Domain"/>
    <property type="match status" value="1"/>
</dbReference>
<keyword evidence="3 9" id="KW-0808">Transferase</keyword>
<evidence type="ECO:0000256" key="4">
    <source>
        <dbReference type="ARBA" id="ARBA00022691"/>
    </source>
</evidence>
<evidence type="ECO:0000313" key="10">
    <source>
        <dbReference type="Proteomes" id="UP000256253"/>
    </source>
</evidence>
<dbReference type="GO" id="GO:0032259">
    <property type="term" value="P:methylation"/>
    <property type="evidence" value="ECO:0007669"/>
    <property type="project" value="UniProtKB-KW"/>
</dbReference>
<comment type="caution">
    <text evidence="9">The sequence shown here is derived from an EMBL/GenBank/DDBJ whole genome shotgun (WGS) entry which is preliminary data.</text>
</comment>
<dbReference type="Pfam" id="PF00590">
    <property type="entry name" value="TP_methylase"/>
    <property type="match status" value="1"/>
</dbReference>
<feature type="region of interest" description="Disordered" evidence="7">
    <location>
        <begin position="365"/>
        <end position="387"/>
    </location>
</feature>
<dbReference type="GO" id="GO:0009236">
    <property type="term" value="P:cobalamin biosynthetic process"/>
    <property type="evidence" value="ECO:0007669"/>
    <property type="project" value="InterPro"/>
</dbReference>
<dbReference type="CDD" id="cd11642">
    <property type="entry name" value="SUMT"/>
    <property type="match status" value="1"/>
</dbReference>
<dbReference type="InterPro" id="IPR035996">
    <property type="entry name" value="4pyrrol_Methylase_sf"/>
</dbReference>
<evidence type="ECO:0000256" key="5">
    <source>
        <dbReference type="ARBA" id="ARBA00023244"/>
    </source>
</evidence>
<keyword evidence="5" id="KW-0627">Porphyrin biosynthesis</keyword>
<dbReference type="GO" id="GO:0051266">
    <property type="term" value="F:sirohydrochlorin ferrochelatase activity"/>
    <property type="evidence" value="ECO:0007669"/>
    <property type="project" value="InterPro"/>
</dbReference>